<dbReference type="RefSeq" id="WP_153248294.1">
    <property type="nucleotide sequence ID" value="NZ_CP044205.1"/>
</dbReference>
<dbReference type="Proteomes" id="UP000325755">
    <property type="component" value="Chromosome"/>
</dbReference>
<dbReference type="KEGG" id="mmob:F6R98_06465"/>
<sequence>MKRKGLNQKEIAEKIEVTSQYVSSILSEYNFIRILLSEKYIQAVQMNRDGLSLNEIAHKLEISSKVVSKLLSKFSKDAAL</sequence>
<keyword evidence="3" id="KW-1185">Reference proteome</keyword>
<dbReference type="EMBL" id="CP044205">
    <property type="protein sequence ID" value="QFY42313.1"/>
    <property type="molecule type" value="Genomic_DNA"/>
</dbReference>
<evidence type="ECO:0000259" key="1">
    <source>
        <dbReference type="PROSITE" id="PS50943"/>
    </source>
</evidence>
<feature type="domain" description="HTH cro/C1-type" evidence="1">
    <location>
        <begin position="2"/>
        <end position="51"/>
    </location>
</feature>
<reference evidence="2 3" key="1">
    <citation type="submission" date="2019-09" db="EMBL/GenBank/DDBJ databases">
        <title>Ecophysiology of the spiral-shaped methanotroph Methylospira mobilis as revealed by the complete genome sequence.</title>
        <authorList>
            <person name="Oshkin I.Y."/>
            <person name="Dedysh S.N."/>
            <person name="Miroshnikov K."/>
            <person name="Danilova O.V."/>
            <person name="Hakobyan A."/>
            <person name="Liesack W."/>
        </authorList>
    </citation>
    <scope>NUCLEOTIDE SEQUENCE [LARGE SCALE GENOMIC DNA]</scope>
    <source>
        <strain evidence="2 3">Shm1</strain>
    </source>
</reference>
<evidence type="ECO:0000313" key="3">
    <source>
        <dbReference type="Proteomes" id="UP000325755"/>
    </source>
</evidence>
<proteinExistence type="predicted"/>
<gene>
    <name evidence="2" type="ORF">F6R98_06465</name>
</gene>
<organism evidence="2 3">
    <name type="scientific">Candidatus Methylospira mobilis</name>
    <dbReference type="NCBI Taxonomy" id="1808979"/>
    <lineage>
        <taxon>Bacteria</taxon>
        <taxon>Pseudomonadati</taxon>
        <taxon>Pseudomonadota</taxon>
        <taxon>Gammaproteobacteria</taxon>
        <taxon>Methylococcales</taxon>
        <taxon>Methylococcaceae</taxon>
        <taxon>Candidatus Methylospira</taxon>
    </lineage>
</organism>
<dbReference type="GO" id="GO:0003677">
    <property type="term" value="F:DNA binding"/>
    <property type="evidence" value="ECO:0007669"/>
    <property type="project" value="InterPro"/>
</dbReference>
<dbReference type="InterPro" id="IPR001387">
    <property type="entry name" value="Cro/C1-type_HTH"/>
</dbReference>
<dbReference type="AlphaFoldDB" id="A0A5Q0BEL8"/>
<dbReference type="InterPro" id="IPR010982">
    <property type="entry name" value="Lambda_DNA-bd_dom_sf"/>
</dbReference>
<accession>A0A5Q0BEL8</accession>
<dbReference type="SUPFAM" id="SSF47413">
    <property type="entry name" value="lambda repressor-like DNA-binding domains"/>
    <property type="match status" value="1"/>
</dbReference>
<evidence type="ECO:0000313" key="2">
    <source>
        <dbReference type="EMBL" id="QFY42313.1"/>
    </source>
</evidence>
<protein>
    <recommendedName>
        <fullName evidence="1">HTH cro/C1-type domain-containing protein</fullName>
    </recommendedName>
</protein>
<dbReference type="InParanoid" id="A0A5Q0BEL8"/>
<dbReference type="PROSITE" id="PS50943">
    <property type="entry name" value="HTH_CROC1"/>
    <property type="match status" value="1"/>
</dbReference>
<name>A0A5Q0BEL8_9GAMM</name>